<evidence type="ECO:0000313" key="1">
    <source>
        <dbReference type="EMBL" id="TLS44859.1"/>
    </source>
</evidence>
<organism evidence="1 2">
    <name type="scientific">Streptomyces montanus</name>
    <dbReference type="NCBI Taxonomy" id="2580423"/>
    <lineage>
        <taxon>Bacteria</taxon>
        <taxon>Bacillati</taxon>
        <taxon>Actinomycetota</taxon>
        <taxon>Actinomycetes</taxon>
        <taxon>Kitasatosporales</taxon>
        <taxon>Streptomycetaceae</taxon>
        <taxon>Streptomyces</taxon>
    </lineage>
</organism>
<keyword evidence="2" id="KW-1185">Reference proteome</keyword>
<proteinExistence type="predicted"/>
<dbReference type="RefSeq" id="WP_138046018.1">
    <property type="nucleotide sequence ID" value="NZ_VBZC01000017.1"/>
</dbReference>
<dbReference type="Proteomes" id="UP000305906">
    <property type="component" value="Unassembled WGS sequence"/>
</dbReference>
<name>A0A5R9FQC7_9ACTN</name>
<evidence type="ECO:0000313" key="2">
    <source>
        <dbReference type="Proteomes" id="UP000305906"/>
    </source>
</evidence>
<reference evidence="1 2" key="1">
    <citation type="submission" date="2019-05" db="EMBL/GenBank/DDBJ databases">
        <title>Streptomyces sp. NEAU-C151, a novel actinomycete isolated from soil.</title>
        <authorList>
            <person name="Han L."/>
            <person name="Jiang H."/>
        </authorList>
    </citation>
    <scope>NUCLEOTIDE SEQUENCE [LARGE SCALE GENOMIC DNA]</scope>
    <source>
        <strain evidence="1 2">NEAU-C151</strain>
    </source>
</reference>
<gene>
    <name evidence="1" type="ORF">FE633_17050</name>
</gene>
<comment type="caution">
    <text evidence="1">The sequence shown here is derived from an EMBL/GenBank/DDBJ whole genome shotgun (WGS) entry which is preliminary data.</text>
</comment>
<protein>
    <submittedName>
        <fullName evidence="1">Uncharacterized protein</fullName>
    </submittedName>
</protein>
<accession>A0A5R9FQC7</accession>
<sequence>MELINHHQILGCGHKPDELFSFQEPGVFTDPENGESCCRRCSDNRHYDRVRRRHAEIEAKAAAEGWAYEYISTSDEVYCRSRELIGKLVCRAYWRHDPHGVDEARGVLQPAHTYNFSFKRLAAVVPNSPVTGYALVFEDGSRDPLCYDKVCVVTREPAGLDR</sequence>
<dbReference type="EMBL" id="VBZC01000017">
    <property type="protein sequence ID" value="TLS44859.1"/>
    <property type="molecule type" value="Genomic_DNA"/>
</dbReference>
<dbReference type="AlphaFoldDB" id="A0A5R9FQC7"/>